<organism evidence="5">
    <name type="scientific">Tanacetum cinerariifolium</name>
    <name type="common">Dalmatian daisy</name>
    <name type="synonym">Chrysanthemum cinerariifolium</name>
    <dbReference type="NCBI Taxonomy" id="118510"/>
    <lineage>
        <taxon>Eukaryota</taxon>
        <taxon>Viridiplantae</taxon>
        <taxon>Streptophyta</taxon>
        <taxon>Embryophyta</taxon>
        <taxon>Tracheophyta</taxon>
        <taxon>Spermatophyta</taxon>
        <taxon>Magnoliopsida</taxon>
        <taxon>eudicotyledons</taxon>
        <taxon>Gunneridae</taxon>
        <taxon>Pentapetalae</taxon>
        <taxon>asterids</taxon>
        <taxon>campanulids</taxon>
        <taxon>Asterales</taxon>
        <taxon>Asteraceae</taxon>
        <taxon>Asteroideae</taxon>
        <taxon>Anthemideae</taxon>
        <taxon>Anthemidinae</taxon>
        <taxon>Tanacetum</taxon>
    </lineage>
</organism>
<dbReference type="Pfam" id="PF00098">
    <property type="entry name" value="zf-CCHC"/>
    <property type="match status" value="2"/>
</dbReference>
<dbReference type="InterPro" id="IPR001878">
    <property type="entry name" value="Znf_CCHC"/>
</dbReference>
<comment type="caution">
    <text evidence="5">The sequence shown here is derived from an EMBL/GenBank/DDBJ whole genome shotgun (WGS) entry which is preliminary data.</text>
</comment>
<keyword evidence="1" id="KW-0862">Zinc</keyword>
<evidence type="ECO:0000313" key="5">
    <source>
        <dbReference type="EMBL" id="GEU53375.1"/>
    </source>
</evidence>
<dbReference type="PANTHER" id="PTHR23002">
    <property type="entry name" value="ZINC FINGER CCHC DOMAIN CONTAINING PROTEIN"/>
    <property type="match status" value="1"/>
</dbReference>
<keyword evidence="2" id="KW-0175">Coiled coil</keyword>
<dbReference type="InterPro" id="IPR051714">
    <property type="entry name" value="Znf_CCHC_NABP"/>
</dbReference>
<dbReference type="EMBL" id="BKCJ010003163">
    <property type="protein sequence ID" value="GEU53375.1"/>
    <property type="molecule type" value="Genomic_DNA"/>
</dbReference>
<evidence type="ECO:0000256" key="1">
    <source>
        <dbReference type="PROSITE-ProRule" id="PRU00047"/>
    </source>
</evidence>
<feature type="domain" description="CCHC-type" evidence="4">
    <location>
        <begin position="173"/>
        <end position="188"/>
    </location>
</feature>
<proteinExistence type="predicted"/>
<gene>
    <name evidence="5" type="ORF">Tci_025353</name>
</gene>
<dbReference type="Gene3D" id="4.10.60.10">
    <property type="entry name" value="Zinc finger, CCHC-type"/>
    <property type="match status" value="2"/>
</dbReference>
<feature type="coiled-coil region" evidence="2">
    <location>
        <begin position="1857"/>
        <end position="1884"/>
    </location>
</feature>
<dbReference type="GO" id="GO:0008270">
    <property type="term" value="F:zinc ion binding"/>
    <property type="evidence" value="ECO:0007669"/>
    <property type="project" value="UniProtKB-KW"/>
</dbReference>
<dbReference type="Pfam" id="PF14223">
    <property type="entry name" value="Retrotran_gag_2"/>
    <property type="match status" value="2"/>
</dbReference>
<dbReference type="InterPro" id="IPR036875">
    <property type="entry name" value="Znf_CCHC_sf"/>
</dbReference>
<feature type="compositionally biased region" description="Basic and acidic residues" evidence="3">
    <location>
        <begin position="682"/>
        <end position="698"/>
    </location>
</feature>
<keyword evidence="1" id="KW-0479">Metal-binding</keyword>
<dbReference type="SUPFAM" id="SSF57756">
    <property type="entry name" value="Retrovirus zinc finger-like domains"/>
    <property type="match status" value="2"/>
</dbReference>
<feature type="region of interest" description="Disordered" evidence="3">
    <location>
        <begin position="640"/>
        <end position="704"/>
    </location>
</feature>
<keyword evidence="1" id="KW-0863">Zinc-finger</keyword>
<evidence type="ECO:0000256" key="2">
    <source>
        <dbReference type="SAM" id="Coils"/>
    </source>
</evidence>
<dbReference type="Pfam" id="PF25597">
    <property type="entry name" value="SH3_retrovirus"/>
    <property type="match status" value="1"/>
</dbReference>
<evidence type="ECO:0000256" key="3">
    <source>
        <dbReference type="SAM" id="MobiDB-lite"/>
    </source>
</evidence>
<feature type="compositionally biased region" description="Basic and acidic residues" evidence="3">
    <location>
        <begin position="189"/>
        <end position="202"/>
    </location>
</feature>
<feature type="domain" description="CCHC-type" evidence="4">
    <location>
        <begin position="1776"/>
        <end position="1791"/>
    </location>
</feature>
<dbReference type="SMART" id="SM00343">
    <property type="entry name" value="ZnF_C2HC"/>
    <property type="match status" value="3"/>
</dbReference>
<feature type="compositionally biased region" description="Basic and acidic residues" evidence="3">
    <location>
        <begin position="655"/>
        <end position="666"/>
    </location>
</feature>
<accession>A0A6L2KZG8</accession>
<feature type="compositionally biased region" description="Low complexity" evidence="3">
    <location>
        <begin position="669"/>
        <end position="681"/>
    </location>
</feature>
<reference evidence="5" key="1">
    <citation type="journal article" date="2019" name="Sci. Rep.">
        <title>Draft genome of Tanacetum cinerariifolium, the natural source of mosquito coil.</title>
        <authorList>
            <person name="Yamashiro T."/>
            <person name="Shiraishi A."/>
            <person name="Satake H."/>
            <person name="Nakayama K."/>
        </authorList>
    </citation>
    <scope>NUCLEOTIDE SEQUENCE</scope>
</reference>
<dbReference type="InterPro" id="IPR013103">
    <property type="entry name" value="RVT_2"/>
</dbReference>
<evidence type="ECO:0000259" key="4">
    <source>
        <dbReference type="PROSITE" id="PS50158"/>
    </source>
</evidence>
<sequence length="2003" mass="226033">MALPDKHQLKFNSHKDAKTLIEAIKKRFEKNTETKKVYKTLLKQQYENFTGSNSESLVQIHDRLQKLVSQLEIHGVSLSQEDVNLKFLRTTTQNLAFVFSSNTDSTTESVSAVAIVSAVCAKMSVSSLPNVDSLSNAMAMLTIRARRFLQRTGRNLGANGPTSLGFDMSKMECYNCHRKGHFSRECRSLKDSRRNGAAEPQRRSVPVETSTSNALVSQCVGVGSYDWSFQAEDEPANYALMAFSSSSSSSNNEVLSCLKACSKAYAQLHSQYDKLTANFYKSQFDVISYQTGLESVEARLLVYKQNESIFEEDIKLLKLEVHNGYYSVPPPYIGTFMPPKPDLVFTTSPTTVETDHSAFPVRLSPTKPEQDLSHTNRPVVHILEDWVFDSEDESETKASQIVLSFVQSTEQVKSPRHSVQHVETSIPAATLKPASPKPASNGKKRNRKACFVCKSVYQLIKDCDYHEKPISTVVPKIKVTQPKQVQPIVTKPKSPIIRHITRRPSPKTSNSPLRVTAVKALVGNSQHALKDKGVIDSGCSRHMTGNMSYLSDFEELNGRYVTFRGNPKGGKFDRKVDEGFLVGYSVGSKAFRVFNSKTRIVQETLHVNFLENNPNVTGSGLHEKTREEIDQQYVLFPVWSSGSTSPQNNDEDADFNGKEPDFDAKKPGSKVNVSPSSSSQSRKQDDKTKKEAKGKSHDTSITVSHIPALRVHKDHPVAQIIGDLSSTTQTRSMTKVVKDQDELSQMFNDDFHTFDFSYGKRAIGTKWVFKNKKDERGIVIRNKARLVAQRHTHEEGIDYEEVFALVARIEAIRLFLAYASFMGFMMYQMHVKSAFLYRTIEEEVYVCQPLGFEDPDHPDKVYKVVKALYGLHQAPRAWYETLANYLLENGFQRGKIDQTLFIKRQKAYERQVPDEFNGGTHILFGSSRKSASTPIDTEKPLLKDHNGEDVDVHTYRSMIGSLMYLTSSRPDIMFVVCACMNDVTRLQALVDKKKVVVTEATIRDALHLNDAEGVDCLPNEEIFAELGRMGYEKPSTKLTSSMASIVICLSSGDLSTHTTKYTSPALTHKVFANMRRVDKGFSRVETPLFESMLVERQVAKEGDADENVGNAAEGDVSTAHGEVSTIAEEPSIPSPRPPTIPPQPSQDILLTSWVQPTPPQSPQKSRALKFYKVAQALEITKLKRRVKKLERRNKVKLLKLRRLQKVRTAQRVETSNDTVMDDVSNQGRMIAEVDADIDVVLEDDKEVADEAKEVADVVKYVEESLQDQRRQAESQAEIYKIDMDHANKVLSMQDDETEPAEVQEVVDVVTTAKLITKVVTASSKTITAASANITATEAQIPDVTLTVAPARVAAAPSRRRKGVVIMDPEEESTTSTIIPAETKSKDKAINHVKRKAKEDVKRYQVLKRKPQTKAQARKNMIMYLKNVAGFKIDYFKGMSYDNIRPIFEAKFNSNVAFLLKTNEQIEEDKNRALQRLNETPAKRAAKRQKLDEEIIEMNNKPYYKIIRADDTHQLYTCSDLEDSEKCTWSNKGQRMEAIGIMWKNELKARGTLLMALPDKHQLKFNIHKDAKTLMEAIEKMFGGNKENKKVQKTLLKQQYENFTGSSSESLDQIHDRLQKLINQLEILRESLSQEDIILKFLRSLPVEWRTHTLIWRNKIDLEDQSLDDLFNSLKIYEAEVKSSSSASSSTQNIAFVSSQNTDSTNEPVSVVASVSAASEKILVFSLPNVDTLKEMDLKWKMAMLTVRARRFLQRTGRNLKANGPTSMGFDMLKVECYNCYRKGHFARECRSPKDTRRNVAAKPQRRNVPVENSTSNALVSQCLESVEARILVYQQNEMIFEDIKLLKLDVPLRDNALVVLRQKFEKAKQERDNLKLKLEKFKTSSKNLSQLLASQTNDKTGLGYNNHVFASSMFDCDEMFSSESDVSMPASPIYDRYQSGEGYHVVPPPYTGTFMPPKPNLVFHDALNVNKTIHIAFNVEFSHTKPDKDLSHTHRPSAPTIED</sequence>
<protein>
    <submittedName>
        <fullName evidence="5">Retrovirus-related Pol polyprotein from transposon TNT 1-94</fullName>
    </submittedName>
</protein>
<dbReference type="PROSITE" id="PS50158">
    <property type="entry name" value="ZF_CCHC"/>
    <property type="match status" value="2"/>
</dbReference>
<dbReference type="GO" id="GO:0003676">
    <property type="term" value="F:nucleic acid binding"/>
    <property type="evidence" value="ECO:0007669"/>
    <property type="project" value="InterPro"/>
</dbReference>
<name>A0A6L2KZG8_TANCI</name>
<dbReference type="InterPro" id="IPR057670">
    <property type="entry name" value="SH3_retrovirus"/>
</dbReference>
<feature type="coiled-coil region" evidence="2">
    <location>
        <begin position="1172"/>
        <end position="1206"/>
    </location>
</feature>
<feature type="region of interest" description="Disordered" evidence="3">
    <location>
        <begin position="189"/>
        <end position="210"/>
    </location>
</feature>
<dbReference type="Pfam" id="PF07727">
    <property type="entry name" value="RVT_2"/>
    <property type="match status" value="1"/>
</dbReference>